<dbReference type="Proteomes" id="UP000295367">
    <property type="component" value="Unassembled WGS sequence"/>
</dbReference>
<evidence type="ECO:0000256" key="1">
    <source>
        <dbReference type="ARBA" id="ARBA00005260"/>
    </source>
</evidence>
<keyword evidence="3" id="KW-1185">Reference proteome</keyword>
<dbReference type="GO" id="GO:0046872">
    <property type="term" value="F:metal ion binding"/>
    <property type="evidence" value="ECO:0007669"/>
    <property type="project" value="InterPro"/>
</dbReference>
<proteinExistence type="inferred from homology"/>
<evidence type="ECO:0000313" key="2">
    <source>
        <dbReference type="EMBL" id="TCV90420.1"/>
    </source>
</evidence>
<dbReference type="PANTHER" id="PTHR33677">
    <property type="entry name" value="TRANSCRIPTIONAL REPRESSOR FRMR-RELATED"/>
    <property type="match status" value="1"/>
</dbReference>
<organism evidence="2 3">
    <name type="scientific">Sulfurirhabdus autotrophica</name>
    <dbReference type="NCBI Taxonomy" id="1706046"/>
    <lineage>
        <taxon>Bacteria</taxon>
        <taxon>Pseudomonadati</taxon>
        <taxon>Pseudomonadota</taxon>
        <taxon>Betaproteobacteria</taxon>
        <taxon>Nitrosomonadales</taxon>
        <taxon>Sulfuricellaceae</taxon>
        <taxon>Sulfurirhabdus</taxon>
    </lineage>
</organism>
<accession>A0A4R3YED2</accession>
<sequence length="107" mass="11783">MKSSAKTVSKPVCHSEPKNVVQPHKNALLKRLNRIEGQVRGISKMVEGDRYCIDILTQISAIKSALNAVGMQLLEDHTKGCVQNAIKSGNGDDELAELLTIVRQFVR</sequence>
<name>A0A4R3YED2_9PROT</name>
<comment type="caution">
    <text evidence="2">The sequence shown here is derived from an EMBL/GenBank/DDBJ whole genome shotgun (WGS) entry which is preliminary data.</text>
</comment>
<reference evidence="2 3" key="1">
    <citation type="submission" date="2019-03" db="EMBL/GenBank/DDBJ databases">
        <title>Genomic Encyclopedia of Type Strains, Phase IV (KMG-IV): sequencing the most valuable type-strain genomes for metagenomic binning, comparative biology and taxonomic classification.</title>
        <authorList>
            <person name="Goeker M."/>
        </authorList>
    </citation>
    <scope>NUCLEOTIDE SEQUENCE [LARGE SCALE GENOMIC DNA]</scope>
    <source>
        <strain evidence="2 3">DSM 100309</strain>
    </source>
</reference>
<dbReference type="OrthoDB" id="9806052at2"/>
<dbReference type="Gene3D" id="1.20.58.1000">
    <property type="entry name" value="Metal-sensitive repressor, helix protomer"/>
    <property type="match status" value="1"/>
</dbReference>
<dbReference type="Pfam" id="PF02583">
    <property type="entry name" value="Trns_repr_metal"/>
    <property type="match status" value="1"/>
</dbReference>
<dbReference type="InterPro" id="IPR003735">
    <property type="entry name" value="Metal_Tscrpt_repr"/>
</dbReference>
<dbReference type="GO" id="GO:0003677">
    <property type="term" value="F:DNA binding"/>
    <property type="evidence" value="ECO:0007669"/>
    <property type="project" value="UniProtKB-KW"/>
</dbReference>
<dbReference type="CDD" id="cd10148">
    <property type="entry name" value="CsoR-like_DUF156"/>
    <property type="match status" value="1"/>
</dbReference>
<keyword evidence="2" id="KW-0238">DNA-binding</keyword>
<comment type="similarity">
    <text evidence="1">Belongs to the FrmR/RcnR family.</text>
</comment>
<gene>
    <name evidence="2" type="ORF">EDC63_101393</name>
</gene>
<protein>
    <submittedName>
        <fullName evidence="2">DNA-binding FrmR family transcriptional regulator</fullName>
    </submittedName>
</protein>
<dbReference type="AlphaFoldDB" id="A0A4R3YED2"/>
<dbReference type="InterPro" id="IPR038390">
    <property type="entry name" value="Metal_Tscrpt_repr_sf"/>
</dbReference>
<dbReference type="RefSeq" id="WP_124947639.1">
    <property type="nucleotide sequence ID" value="NZ_BHVT01000073.1"/>
</dbReference>
<dbReference type="PANTHER" id="PTHR33677:SF3">
    <property type="entry name" value="COPPER-SENSING TRANSCRIPTIONAL REPRESSOR RICR"/>
    <property type="match status" value="1"/>
</dbReference>
<evidence type="ECO:0000313" key="3">
    <source>
        <dbReference type="Proteomes" id="UP000295367"/>
    </source>
</evidence>
<dbReference type="EMBL" id="SMCO01000001">
    <property type="protein sequence ID" value="TCV90420.1"/>
    <property type="molecule type" value="Genomic_DNA"/>
</dbReference>
<dbReference type="GO" id="GO:0045892">
    <property type="term" value="P:negative regulation of DNA-templated transcription"/>
    <property type="evidence" value="ECO:0007669"/>
    <property type="project" value="UniProtKB-ARBA"/>
</dbReference>